<dbReference type="EMBL" id="JAGKQM010000003">
    <property type="protein sequence ID" value="KAH0934317.1"/>
    <property type="molecule type" value="Genomic_DNA"/>
</dbReference>
<organism evidence="2 3">
    <name type="scientific">Brassica napus</name>
    <name type="common">Rape</name>
    <dbReference type="NCBI Taxonomy" id="3708"/>
    <lineage>
        <taxon>Eukaryota</taxon>
        <taxon>Viridiplantae</taxon>
        <taxon>Streptophyta</taxon>
        <taxon>Embryophyta</taxon>
        <taxon>Tracheophyta</taxon>
        <taxon>Spermatophyta</taxon>
        <taxon>Magnoliopsida</taxon>
        <taxon>eudicotyledons</taxon>
        <taxon>Gunneridae</taxon>
        <taxon>Pentapetalae</taxon>
        <taxon>rosids</taxon>
        <taxon>malvids</taxon>
        <taxon>Brassicales</taxon>
        <taxon>Brassicaceae</taxon>
        <taxon>Brassiceae</taxon>
        <taxon>Brassica</taxon>
    </lineage>
</organism>
<gene>
    <name evidence="2" type="ORF">HID58_011434</name>
</gene>
<comment type="caution">
    <text evidence="2">The sequence shown here is derived from an EMBL/GenBank/DDBJ whole genome shotgun (WGS) entry which is preliminary data.</text>
</comment>
<keyword evidence="3" id="KW-1185">Reference proteome</keyword>
<feature type="region of interest" description="Disordered" evidence="1">
    <location>
        <begin position="14"/>
        <end position="33"/>
    </location>
</feature>
<reference evidence="2 3" key="1">
    <citation type="submission" date="2021-05" db="EMBL/GenBank/DDBJ databases">
        <title>Genome Assembly of Synthetic Allotetraploid Brassica napus Reveals Homoeologous Exchanges between Subgenomes.</title>
        <authorList>
            <person name="Davis J.T."/>
        </authorList>
    </citation>
    <scope>NUCLEOTIDE SEQUENCE [LARGE SCALE GENOMIC DNA]</scope>
    <source>
        <strain evidence="3">cv. Da-Ae</strain>
        <tissue evidence="2">Seedling</tissue>
    </source>
</reference>
<evidence type="ECO:0000313" key="2">
    <source>
        <dbReference type="EMBL" id="KAH0934317.1"/>
    </source>
</evidence>
<evidence type="ECO:0000256" key="1">
    <source>
        <dbReference type="SAM" id="MobiDB-lite"/>
    </source>
</evidence>
<evidence type="ECO:0000313" key="3">
    <source>
        <dbReference type="Proteomes" id="UP000824890"/>
    </source>
</evidence>
<accession>A0ABQ8DY50</accession>
<protein>
    <submittedName>
        <fullName evidence="2">Uncharacterized protein</fullName>
    </submittedName>
</protein>
<sequence length="77" mass="8669">MLSRSDHLAQLLKGLRSRQLSSTSGKRGTVGSRAPLAPPIQQFSNILIAVLIVKDSILARINIRKFKDLFSQWFTFE</sequence>
<proteinExistence type="predicted"/>
<dbReference type="Proteomes" id="UP000824890">
    <property type="component" value="Unassembled WGS sequence"/>
</dbReference>
<name>A0ABQ8DY50_BRANA</name>